<dbReference type="GO" id="GO:0046872">
    <property type="term" value="F:metal ion binding"/>
    <property type="evidence" value="ECO:0007669"/>
    <property type="project" value="UniProtKB-KW"/>
</dbReference>
<evidence type="ECO:0000256" key="4">
    <source>
        <dbReference type="ARBA" id="ARBA00022723"/>
    </source>
</evidence>
<dbReference type="EMBL" id="CP016782">
    <property type="protein sequence ID" value="ASY27844.1"/>
    <property type="molecule type" value="Genomic_DNA"/>
</dbReference>
<evidence type="ECO:0000256" key="3">
    <source>
        <dbReference type="ARBA" id="ARBA00022679"/>
    </source>
</evidence>
<dbReference type="KEGG" id="plim:PHILAsVB114_04225"/>
<gene>
    <name evidence="7" type="ORF">PHILAsVB114_04225</name>
</gene>
<protein>
    <submittedName>
        <fullName evidence="7">Geranylgeranyl diphosphate synthase, type I</fullName>
    </submittedName>
</protein>
<dbReference type="Pfam" id="PF00348">
    <property type="entry name" value="polyprenyl_synt"/>
    <property type="match status" value="1"/>
</dbReference>
<dbReference type="PROSITE" id="PS00723">
    <property type="entry name" value="POLYPRENYL_SYNTHASE_1"/>
    <property type="match status" value="1"/>
</dbReference>
<comment type="cofactor">
    <cofactor evidence="1">
        <name>Mg(2+)</name>
        <dbReference type="ChEBI" id="CHEBI:18420"/>
    </cofactor>
</comment>
<dbReference type="InterPro" id="IPR033749">
    <property type="entry name" value="Polyprenyl_synt_CS"/>
</dbReference>
<keyword evidence="3 6" id="KW-0808">Transferase</keyword>
<dbReference type="GO" id="GO:0004659">
    <property type="term" value="F:prenyltransferase activity"/>
    <property type="evidence" value="ECO:0007669"/>
    <property type="project" value="InterPro"/>
</dbReference>
<evidence type="ECO:0000313" key="7">
    <source>
        <dbReference type="EMBL" id="ASY27844.1"/>
    </source>
</evidence>
<comment type="similarity">
    <text evidence="2 6">Belongs to the FPP/GGPP synthase family.</text>
</comment>
<dbReference type="SUPFAM" id="SSF48576">
    <property type="entry name" value="Terpenoid synthases"/>
    <property type="match status" value="1"/>
</dbReference>
<evidence type="ECO:0000256" key="2">
    <source>
        <dbReference type="ARBA" id="ARBA00006706"/>
    </source>
</evidence>
<proteinExistence type="inferred from homology"/>
<keyword evidence="5" id="KW-0460">Magnesium</keyword>
<reference evidence="7 8" key="1">
    <citation type="submission" date="2016-07" db="EMBL/GenBank/DDBJ databases">
        <title>High microdiversification within the ubiquitous acI lineage of Actinobacteria.</title>
        <authorList>
            <person name="Neuenschwander S.M."/>
            <person name="Salcher M."/>
            <person name="Ghai R."/>
            <person name="Pernthaler J."/>
        </authorList>
    </citation>
    <scope>NUCLEOTIDE SEQUENCE [LARGE SCALE GENOMIC DNA]</scope>
    <source>
        <strain evidence="7">MMS-VB-114</strain>
    </source>
</reference>
<dbReference type="Proteomes" id="UP000217221">
    <property type="component" value="Chromosome"/>
</dbReference>
<dbReference type="SFLD" id="SFLDS00005">
    <property type="entry name" value="Isoprenoid_Synthase_Type_I"/>
    <property type="match status" value="1"/>
</dbReference>
<organism evidence="7 8">
    <name type="scientific">Candidatus Planktophila limnetica</name>
    <dbReference type="NCBI Taxonomy" id="573600"/>
    <lineage>
        <taxon>Bacteria</taxon>
        <taxon>Bacillati</taxon>
        <taxon>Actinomycetota</taxon>
        <taxon>Actinomycetes</taxon>
        <taxon>Candidatus Nanopelagicales</taxon>
        <taxon>Candidatus Nanopelagicaceae</taxon>
        <taxon>Candidatus Planktophila</taxon>
    </lineage>
</organism>
<evidence type="ECO:0000256" key="1">
    <source>
        <dbReference type="ARBA" id="ARBA00001946"/>
    </source>
</evidence>
<keyword evidence="8" id="KW-1185">Reference proteome</keyword>
<dbReference type="SFLD" id="SFLDG01017">
    <property type="entry name" value="Polyprenyl_Transferase_Like"/>
    <property type="match status" value="1"/>
</dbReference>
<dbReference type="GO" id="GO:0008299">
    <property type="term" value="P:isoprenoid biosynthetic process"/>
    <property type="evidence" value="ECO:0007669"/>
    <property type="project" value="InterPro"/>
</dbReference>
<dbReference type="CDD" id="cd00685">
    <property type="entry name" value="Trans_IPPS_HT"/>
    <property type="match status" value="1"/>
</dbReference>
<evidence type="ECO:0000313" key="8">
    <source>
        <dbReference type="Proteomes" id="UP000217221"/>
    </source>
</evidence>
<dbReference type="OrthoDB" id="4497239at2"/>
<sequence length="361" mass="38752">MANENNATPAAIRALIEGELATFLGAQKTYLQSIGSELTPASDALSSFLLDGGKRLRPLFAYFGFIGAGGTHSPEVIRACASLELLQACALIHDDLMDGSDTRRGKPAIHKHFEKLHSKESAVGSSVGFGQAAAILLGDLALVYSDLALHQSGIKANVLPQVLAVHDEMRVELMAGQFLDVYEQTRSSHTVERAMTIARYKSGKYTIERPLHFGASLATTDKDHLAQVTSHYSSYGLPLGEAFQLRDDLLGVFGDPDLTGKPAGDDLREGKRTVLVAMAQESMSAADIKEFESQFGKSDLDAKGIATLRQIITDSGAPEHVETLITNLTNTATQALDTTTITAEARQVLSELAIIATKRNL</sequence>
<keyword evidence="4" id="KW-0479">Metal-binding</keyword>
<name>A0A249LFY5_9ACTN</name>
<dbReference type="PANTHER" id="PTHR12001">
    <property type="entry name" value="GERANYLGERANYL PYROPHOSPHATE SYNTHASE"/>
    <property type="match status" value="1"/>
</dbReference>
<dbReference type="InterPro" id="IPR000092">
    <property type="entry name" value="Polyprenyl_synt"/>
</dbReference>
<evidence type="ECO:0000256" key="6">
    <source>
        <dbReference type="RuleBase" id="RU004466"/>
    </source>
</evidence>
<dbReference type="PROSITE" id="PS00444">
    <property type="entry name" value="POLYPRENYL_SYNTHASE_2"/>
    <property type="match status" value="1"/>
</dbReference>
<dbReference type="PANTHER" id="PTHR12001:SF85">
    <property type="entry name" value="SHORT CHAIN ISOPRENYL DIPHOSPHATE SYNTHASE"/>
    <property type="match status" value="1"/>
</dbReference>
<dbReference type="AlphaFoldDB" id="A0A249LFY5"/>
<dbReference type="Gene3D" id="1.10.600.10">
    <property type="entry name" value="Farnesyl Diphosphate Synthase"/>
    <property type="match status" value="1"/>
</dbReference>
<accession>A0A249LFY5</accession>
<dbReference type="InterPro" id="IPR008949">
    <property type="entry name" value="Isoprenoid_synthase_dom_sf"/>
</dbReference>
<dbReference type="RefSeq" id="WP_095698142.1">
    <property type="nucleotide sequence ID" value="NZ_CP016782.1"/>
</dbReference>
<evidence type="ECO:0000256" key="5">
    <source>
        <dbReference type="ARBA" id="ARBA00022842"/>
    </source>
</evidence>